<dbReference type="EMBL" id="FOQU01000004">
    <property type="protein sequence ID" value="SFI78308.1"/>
    <property type="molecule type" value="Genomic_DNA"/>
</dbReference>
<name>A0A1I3L119_9BURK</name>
<reference evidence="3 4" key="1">
    <citation type="submission" date="2016-10" db="EMBL/GenBank/DDBJ databases">
        <authorList>
            <person name="de Groot N.N."/>
        </authorList>
    </citation>
    <scope>NUCLEOTIDE SEQUENCE [LARGE SCALE GENOMIC DNA]</scope>
    <source>
        <strain evidence="3 4">LMG 23650</strain>
    </source>
</reference>
<evidence type="ECO:0000313" key="4">
    <source>
        <dbReference type="Proteomes" id="UP000199548"/>
    </source>
</evidence>
<dbReference type="SUPFAM" id="SSF55961">
    <property type="entry name" value="Bet v1-like"/>
    <property type="match status" value="1"/>
</dbReference>
<dbReference type="Gene3D" id="3.30.530.20">
    <property type="match status" value="1"/>
</dbReference>
<dbReference type="InterPro" id="IPR023393">
    <property type="entry name" value="START-like_dom_sf"/>
</dbReference>
<accession>A0A1I3L119</accession>
<organism evidence="3 4">
    <name type="scientific">Paraburkholderia megapolitana</name>
    <dbReference type="NCBI Taxonomy" id="420953"/>
    <lineage>
        <taxon>Bacteria</taxon>
        <taxon>Pseudomonadati</taxon>
        <taxon>Pseudomonadota</taxon>
        <taxon>Betaproteobacteria</taxon>
        <taxon>Burkholderiales</taxon>
        <taxon>Burkholderiaceae</taxon>
        <taxon>Paraburkholderia</taxon>
    </lineage>
</organism>
<evidence type="ECO:0000313" key="3">
    <source>
        <dbReference type="EMBL" id="SFI78308.1"/>
    </source>
</evidence>
<dbReference type="InterPro" id="IPR013538">
    <property type="entry name" value="ASHA1/2-like_C"/>
</dbReference>
<dbReference type="RefSeq" id="WP_091011871.1">
    <property type="nucleotide sequence ID" value="NZ_CP041743.1"/>
</dbReference>
<evidence type="ECO:0000256" key="1">
    <source>
        <dbReference type="ARBA" id="ARBA00006817"/>
    </source>
</evidence>
<evidence type="ECO:0000259" key="2">
    <source>
        <dbReference type="Pfam" id="PF08327"/>
    </source>
</evidence>
<dbReference type="AlphaFoldDB" id="A0A1I3L119"/>
<feature type="domain" description="Activator of Hsp90 ATPase homologue 1/2-like C-terminal" evidence="2">
    <location>
        <begin position="25"/>
        <end position="158"/>
    </location>
</feature>
<keyword evidence="4" id="KW-1185">Reference proteome</keyword>
<sequence length="184" mass="20801">MSDESDFGVASGTQTVRFERLLPGPIERVWRYLVESDKRGQWLASGDDVPAQVGGEFQMFFHHGNLSPEKTPTPERFKKYEDGVSSMHRVTRYEPPHTLGFTWSDGADGGRSDVLIELAALGDKVRFVLTHRKLSGRHAQVNVSGGWHTHLAVLVERLNGRVPVSFWTLFEGVEEQYERCYPKG</sequence>
<protein>
    <submittedName>
        <fullName evidence="3">Uncharacterized conserved protein YndB, AHSA1/START domain</fullName>
    </submittedName>
</protein>
<dbReference type="STRING" id="420953.SAMN05192543_104201"/>
<dbReference type="OrthoDB" id="9800600at2"/>
<dbReference type="Proteomes" id="UP000199548">
    <property type="component" value="Unassembled WGS sequence"/>
</dbReference>
<gene>
    <name evidence="3" type="ORF">SAMN05192543_104201</name>
</gene>
<proteinExistence type="inferred from homology"/>
<comment type="similarity">
    <text evidence="1">Belongs to the AHA1 family.</text>
</comment>
<dbReference type="Pfam" id="PF08327">
    <property type="entry name" value="AHSA1"/>
    <property type="match status" value="1"/>
</dbReference>
<dbReference type="CDD" id="cd08899">
    <property type="entry name" value="SRPBCC_CalC_Aha1-like_6"/>
    <property type="match status" value="1"/>
</dbReference>